<feature type="compositionally biased region" description="Low complexity" evidence="1">
    <location>
        <begin position="15"/>
        <end position="36"/>
    </location>
</feature>
<feature type="region of interest" description="Disordered" evidence="1">
    <location>
        <begin position="1"/>
        <end position="36"/>
    </location>
</feature>
<evidence type="ECO:0000313" key="2">
    <source>
        <dbReference type="EnsemblPlants" id="OMERI04G09640.1"/>
    </source>
</evidence>
<accession>A0A0E0DDG6</accession>
<dbReference type="Proteomes" id="UP000008021">
    <property type="component" value="Chromosome 4"/>
</dbReference>
<keyword evidence="3" id="KW-1185">Reference proteome</keyword>
<dbReference type="Gramene" id="OMERI04G09640.1">
    <property type="protein sequence ID" value="OMERI04G09640.1"/>
    <property type="gene ID" value="OMERI04G09640"/>
</dbReference>
<evidence type="ECO:0000313" key="3">
    <source>
        <dbReference type="Proteomes" id="UP000008021"/>
    </source>
</evidence>
<dbReference type="EnsemblPlants" id="OMERI04G09640.1">
    <property type="protein sequence ID" value="OMERI04G09640.1"/>
    <property type="gene ID" value="OMERI04G09640"/>
</dbReference>
<proteinExistence type="predicted"/>
<reference evidence="2" key="1">
    <citation type="submission" date="2015-04" db="UniProtKB">
        <authorList>
            <consortium name="EnsemblPlants"/>
        </authorList>
    </citation>
    <scope>IDENTIFICATION</scope>
</reference>
<organism evidence="2">
    <name type="scientific">Oryza meridionalis</name>
    <dbReference type="NCBI Taxonomy" id="40149"/>
    <lineage>
        <taxon>Eukaryota</taxon>
        <taxon>Viridiplantae</taxon>
        <taxon>Streptophyta</taxon>
        <taxon>Embryophyta</taxon>
        <taxon>Tracheophyta</taxon>
        <taxon>Spermatophyta</taxon>
        <taxon>Magnoliopsida</taxon>
        <taxon>Liliopsida</taxon>
        <taxon>Poales</taxon>
        <taxon>Poaceae</taxon>
        <taxon>BOP clade</taxon>
        <taxon>Oryzoideae</taxon>
        <taxon>Oryzeae</taxon>
        <taxon>Oryzinae</taxon>
        <taxon>Oryza</taxon>
    </lineage>
</organism>
<dbReference type="HOGENOM" id="CLU_1963102_0_0_1"/>
<reference evidence="2" key="2">
    <citation type="submission" date="2018-05" db="EMBL/GenBank/DDBJ databases">
        <title>OmerRS3 (Oryza meridionalis Reference Sequence Version 3).</title>
        <authorList>
            <person name="Zhang J."/>
            <person name="Kudrna D."/>
            <person name="Lee S."/>
            <person name="Talag J."/>
            <person name="Welchert J."/>
            <person name="Wing R.A."/>
        </authorList>
    </citation>
    <scope>NUCLEOTIDE SEQUENCE [LARGE SCALE GENOMIC DNA]</scope>
    <source>
        <strain evidence="2">cv. OR44</strain>
    </source>
</reference>
<sequence>MLLAAVSSSPPHPMAPTSSPFPSASTPATSSPDAAAPVVEGAICRRAPQRGPGEGRGLCWPSDSVTLLLIEATTADMQFFVRAGDRSPWSTTTTTKKTAVYVFACPVPDLFRYSSKSSFKKQMDELAD</sequence>
<dbReference type="AlphaFoldDB" id="A0A0E0DDG6"/>
<name>A0A0E0DDG6_9ORYZ</name>
<protein>
    <submittedName>
        <fullName evidence="2">Uncharacterized protein</fullName>
    </submittedName>
</protein>
<evidence type="ECO:0000256" key="1">
    <source>
        <dbReference type="SAM" id="MobiDB-lite"/>
    </source>
</evidence>